<evidence type="ECO:0000313" key="3">
    <source>
        <dbReference type="Proteomes" id="UP001620626"/>
    </source>
</evidence>
<proteinExistence type="predicted"/>
<reference evidence="2 3" key="1">
    <citation type="submission" date="2024-10" db="EMBL/GenBank/DDBJ databases">
        <authorList>
            <person name="Kim D."/>
        </authorList>
    </citation>
    <scope>NUCLEOTIDE SEQUENCE [LARGE SCALE GENOMIC DNA]</scope>
    <source>
        <strain evidence="2">BH-2024</strain>
    </source>
</reference>
<dbReference type="EMBL" id="JBICBT010000425">
    <property type="protein sequence ID" value="KAL3114072.1"/>
    <property type="molecule type" value="Genomic_DNA"/>
</dbReference>
<protein>
    <submittedName>
        <fullName evidence="2">Uncharacterized protein</fullName>
    </submittedName>
</protein>
<feature type="signal peptide" evidence="1">
    <location>
        <begin position="1"/>
        <end position="20"/>
    </location>
</feature>
<evidence type="ECO:0000256" key="1">
    <source>
        <dbReference type="SAM" id="SignalP"/>
    </source>
</evidence>
<keyword evidence="3" id="KW-1185">Reference proteome</keyword>
<keyword evidence="1" id="KW-0732">Signal</keyword>
<accession>A0ABD2LGQ5</accession>
<dbReference type="AlphaFoldDB" id="A0ABD2LGQ5"/>
<gene>
    <name evidence="2" type="ORF">niasHT_018310</name>
</gene>
<evidence type="ECO:0000313" key="2">
    <source>
        <dbReference type="EMBL" id="KAL3114072.1"/>
    </source>
</evidence>
<feature type="chain" id="PRO_5044798120" evidence="1">
    <location>
        <begin position="21"/>
        <end position="75"/>
    </location>
</feature>
<dbReference type="Proteomes" id="UP001620626">
    <property type="component" value="Unassembled WGS sequence"/>
</dbReference>
<sequence>MNPNNVAIAVCALFCAIVQGGVMRQEDETHAMQNGRNGTKHDEVHSVDEAHDHISGAAGGAHYDEVNFYYGDRIR</sequence>
<comment type="caution">
    <text evidence="2">The sequence shown here is derived from an EMBL/GenBank/DDBJ whole genome shotgun (WGS) entry which is preliminary data.</text>
</comment>
<name>A0ABD2LGQ5_9BILA</name>
<organism evidence="2 3">
    <name type="scientific">Heterodera trifolii</name>
    <dbReference type="NCBI Taxonomy" id="157864"/>
    <lineage>
        <taxon>Eukaryota</taxon>
        <taxon>Metazoa</taxon>
        <taxon>Ecdysozoa</taxon>
        <taxon>Nematoda</taxon>
        <taxon>Chromadorea</taxon>
        <taxon>Rhabditida</taxon>
        <taxon>Tylenchina</taxon>
        <taxon>Tylenchomorpha</taxon>
        <taxon>Tylenchoidea</taxon>
        <taxon>Heteroderidae</taxon>
        <taxon>Heteroderinae</taxon>
        <taxon>Heterodera</taxon>
    </lineage>
</organism>